<dbReference type="AlphaFoldDB" id="A0A7S3LE94"/>
<evidence type="ECO:0000313" key="4">
    <source>
        <dbReference type="EMBL" id="CAE0419740.1"/>
    </source>
</evidence>
<keyword evidence="1" id="KW-0408">Iron</keyword>
<comment type="similarity">
    <text evidence="1">Belongs to the iron/ascorbate-dependent oxidoreductase family.</text>
</comment>
<reference evidence="4" key="1">
    <citation type="submission" date="2021-01" db="EMBL/GenBank/DDBJ databases">
        <authorList>
            <person name="Corre E."/>
            <person name="Pelletier E."/>
            <person name="Niang G."/>
            <person name="Scheremetjew M."/>
            <person name="Finn R."/>
            <person name="Kale V."/>
            <person name="Holt S."/>
            <person name="Cochrane G."/>
            <person name="Meng A."/>
            <person name="Brown T."/>
            <person name="Cohen L."/>
        </authorList>
    </citation>
    <scope>NUCLEOTIDE SEQUENCE</scope>
    <source>
        <strain evidence="4">CCMP127</strain>
    </source>
</reference>
<keyword evidence="1" id="KW-0560">Oxidoreductase</keyword>
<feature type="compositionally biased region" description="Low complexity" evidence="2">
    <location>
        <begin position="21"/>
        <end position="32"/>
    </location>
</feature>
<name>A0A7S3LE94_9STRA</name>
<dbReference type="GO" id="GO:0016491">
    <property type="term" value="F:oxidoreductase activity"/>
    <property type="evidence" value="ECO:0007669"/>
    <property type="project" value="UniProtKB-KW"/>
</dbReference>
<protein>
    <recommendedName>
        <fullName evidence="3">Fe2OG dioxygenase domain-containing protein</fullName>
    </recommendedName>
</protein>
<dbReference type="EMBL" id="HBIM01022266">
    <property type="protein sequence ID" value="CAE0419740.1"/>
    <property type="molecule type" value="Transcribed_RNA"/>
</dbReference>
<sequence>MSAPPHIILNLHSRHRRHPAKTMTTATSTSASPPLPWALDSKQDELDPTLKEAHQIACKDRDVTNDPPCPWLGAELTEPIVLKGLLSDEQIDQVLSAAGESGVWPRGVPRTTKEKEEAANLPDDSTQQPPVAVTPSKELESVAHHLAWADNHVVLYMHMNDHWFVRTFPYPWALIRGGMESRPGMEGVPIQDTAFVGCEESLMQVRTIELHHYSAGGGLVTPGHRDCGSDVTMSVLLSHTDDVSGGDFVTYNEDDGTPVAHKMERGDAILFQSEKLHNISTVKRGVRKSLVVELWPSKPCY</sequence>
<keyword evidence="1" id="KW-0479">Metal-binding</keyword>
<feature type="region of interest" description="Disordered" evidence="2">
    <location>
        <begin position="1"/>
        <end position="36"/>
    </location>
</feature>
<dbReference type="PROSITE" id="PS51471">
    <property type="entry name" value="FE2OG_OXY"/>
    <property type="match status" value="1"/>
</dbReference>
<dbReference type="InterPro" id="IPR005123">
    <property type="entry name" value="Oxoglu/Fe-dep_dioxygenase_dom"/>
</dbReference>
<evidence type="ECO:0000259" key="3">
    <source>
        <dbReference type="PROSITE" id="PS51471"/>
    </source>
</evidence>
<evidence type="ECO:0000256" key="1">
    <source>
        <dbReference type="RuleBase" id="RU003682"/>
    </source>
</evidence>
<feature type="region of interest" description="Disordered" evidence="2">
    <location>
        <begin position="101"/>
        <end position="131"/>
    </location>
</feature>
<proteinExistence type="inferred from homology"/>
<dbReference type="GO" id="GO:0046872">
    <property type="term" value="F:metal ion binding"/>
    <property type="evidence" value="ECO:0007669"/>
    <property type="project" value="UniProtKB-KW"/>
</dbReference>
<gene>
    <name evidence="4" type="ORF">ACOF00016_LOCUS16551</name>
</gene>
<dbReference type="Gene3D" id="2.60.120.620">
    <property type="entry name" value="q2cbj1_9rhob like domain"/>
    <property type="match status" value="1"/>
</dbReference>
<feature type="domain" description="Fe2OG dioxygenase" evidence="3">
    <location>
        <begin position="201"/>
        <end position="298"/>
    </location>
</feature>
<evidence type="ECO:0000256" key="2">
    <source>
        <dbReference type="SAM" id="MobiDB-lite"/>
    </source>
</evidence>
<organism evidence="4">
    <name type="scientific">Amphora coffeiformis</name>
    <dbReference type="NCBI Taxonomy" id="265554"/>
    <lineage>
        <taxon>Eukaryota</taxon>
        <taxon>Sar</taxon>
        <taxon>Stramenopiles</taxon>
        <taxon>Ochrophyta</taxon>
        <taxon>Bacillariophyta</taxon>
        <taxon>Bacillariophyceae</taxon>
        <taxon>Bacillariophycidae</taxon>
        <taxon>Thalassiophysales</taxon>
        <taxon>Catenulaceae</taxon>
        <taxon>Amphora</taxon>
    </lineage>
</organism>
<accession>A0A7S3LE94</accession>